<evidence type="ECO:0000313" key="1">
    <source>
        <dbReference type="EMBL" id="QFZ22746.1"/>
    </source>
</evidence>
<sequence length="408" mass="44973">MQSSLARVEIDWEQFGLEPRWLKHETSDCVAALQADFNSGAAEQRRLLAGAAVRDETVLFVDVIGTVVPDELRSTSDYEAFQRLPDQGFSVGAKRLPVGTRPALAGEVSGADRDLGLRLLNRDAPLPWWALDLSGDGRNHNGRWISEEPPGELRPILHDSLGEPVAAVWVSPDERLRWYLVPDGTDWNTILDWLVHQAIPAYIPSAASRFRLASSVDPSLETEAESQARRALVEMEERHAVERAHLENVLAEARAAADSMREGLLYSSGDVLVQAVAQVLTAAGFAVDDLDVSLGATISADLLVTLGSHRRLIEVKSAGRSASESLVLDLKRHLDTWAVVSPGQPVEGGTLVVNHDLRVPPSQRTRPVYRRREFVASLTLPVISTLDLYDWWRAGNWDAIRTAVWGRS</sequence>
<dbReference type="KEGG" id="ssyi:EKG83_39730"/>
<proteinExistence type="predicted"/>
<reference evidence="2" key="1">
    <citation type="journal article" date="2021" name="Curr. Microbiol.">
        <title>Complete genome of nocamycin-producing strain Saccharothrix syringae NRRL B-16468 reveals the biosynthetic potential for secondary metabolites.</title>
        <authorList>
            <person name="Mo X."/>
            <person name="Yang S."/>
        </authorList>
    </citation>
    <scope>NUCLEOTIDE SEQUENCE [LARGE SCALE GENOMIC DNA]</scope>
    <source>
        <strain evidence="2">ATCC 51364 / DSM 43886 / JCM 6844 / KCTC 9398 / NBRC 14523 / NRRL B-16468 / INA 2240</strain>
    </source>
</reference>
<gene>
    <name evidence="1" type="ORF">EKG83_39730</name>
</gene>
<name>A0A5Q0H953_SACSY</name>
<dbReference type="OrthoDB" id="3954898at2"/>
<organism evidence="1 2">
    <name type="scientific">Saccharothrix syringae</name>
    <name type="common">Nocardiopsis syringae</name>
    <dbReference type="NCBI Taxonomy" id="103733"/>
    <lineage>
        <taxon>Bacteria</taxon>
        <taxon>Bacillati</taxon>
        <taxon>Actinomycetota</taxon>
        <taxon>Actinomycetes</taxon>
        <taxon>Pseudonocardiales</taxon>
        <taxon>Pseudonocardiaceae</taxon>
        <taxon>Saccharothrix</taxon>
    </lineage>
</organism>
<protein>
    <submittedName>
        <fullName evidence="1">Uncharacterized protein</fullName>
    </submittedName>
</protein>
<dbReference type="RefSeq" id="WP_153278727.1">
    <property type="nucleotide sequence ID" value="NZ_CP034550.1"/>
</dbReference>
<keyword evidence="2" id="KW-1185">Reference proteome</keyword>
<evidence type="ECO:0000313" key="2">
    <source>
        <dbReference type="Proteomes" id="UP000325787"/>
    </source>
</evidence>
<dbReference type="Proteomes" id="UP000325787">
    <property type="component" value="Chromosome"/>
</dbReference>
<dbReference type="EMBL" id="CP034550">
    <property type="protein sequence ID" value="QFZ22746.1"/>
    <property type="molecule type" value="Genomic_DNA"/>
</dbReference>
<dbReference type="AlphaFoldDB" id="A0A5Q0H953"/>
<accession>A0A5Q0H953</accession>